<sequence length="87" mass="9397">MEEACSGTAVCNKERTAPLPTSKRRESVAAEDMPTSEFVSDLLQALCVHLLGARTPGCPVALWSPKQRRSLLCRGVLSFGDVHAADR</sequence>
<dbReference type="EMBL" id="SRLO01000096">
    <property type="protein sequence ID" value="TNN76129.1"/>
    <property type="molecule type" value="Genomic_DNA"/>
</dbReference>
<keyword evidence="2" id="KW-1185">Reference proteome</keyword>
<evidence type="ECO:0000313" key="2">
    <source>
        <dbReference type="Proteomes" id="UP000314294"/>
    </source>
</evidence>
<proteinExistence type="predicted"/>
<name>A0A4Z2IDG8_9TELE</name>
<organism evidence="1 2">
    <name type="scientific">Liparis tanakae</name>
    <name type="common">Tanaka's snailfish</name>
    <dbReference type="NCBI Taxonomy" id="230148"/>
    <lineage>
        <taxon>Eukaryota</taxon>
        <taxon>Metazoa</taxon>
        <taxon>Chordata</taxon>
        <taxon>Craniata</taxon>
        <taxon>Vertebrata</taxon>
        <taxon>Euteleostomi</taxon>
        <taxon>Actinopterygii</taxon>
        <taxon>Neopterygii</taxon>
        <taxon>Teleostei</taxon>
        <taxon>Neoteleostei</taxon>
        <taxon>Acanthomorphata</taxon>
        <taxon>Eupercaria</taxon>
        <taxon>Perciformes</taxon>
        <taxon>Cottioidei</taxon>
        <taxon>Cottales</taxon>
        <taxon>Liparidae</taxon>
        <taxon>Liparis</taxon>
    </lineage>
</organism>
<dbReference type="AlphaFoldDB" id="A0A4Z2IDG8"/>
<comment type="caution">
    <text evidence="1">The sequence shown here is derived from an EMBL/GenBank/DDBJ whole genome shotgun (WGS) entry which is preliminary data.</text>
</comment>
<dbReference type="Proteomes" id="UP000314294">
    <property type="component" value="Unassembled WGS sequence"/>
</dbReference>
<evidence type="ECO:0000313" key="1">
    <source>
        <dbReference type="EMBL" id="TNN76129.1"/>
    </source>
</evidence>
<accession>A0A4Z2IDG8</accession>
<reference evidence="1 2" key="1">
    <citation type="submission" date="2019-03" db="EMBL/GenBank/DDBJ databases">
        <title>First draft genome of Liparis tanakae, snailfish: a comprehensive survey of snailfish specific genes.</title>
        <authorList>
            <person name="Kim W."/>
            <person name="Song I."/>
            <person name="Jeong J.-H."/>
            <person name="Kim D."/>
            <person name="Kim S."/>
            <person name="Ryu S."/>
            <person name="Song J.Y."/>
            <person name="Lee S.K."/>
        </authorList>
    </citation>
    <scope>NUCLEOTIDE SEQUENCE [LARGE SCALE GENOMIC DNA]</scope>
    <source>
        <tissue evidence="1">Muscle</tissue>
    </source>
</reference>
<protein>
    <submittedName>
        <fullName evidence="1">Uncharacterized protein</fullName>
    </submittedName>
</protein>
<gene>
    <name evidence="1" type="ORF">EYF80_013660</name>
</gene>